<dbReference type="CDD" id="cd05372">
    <property type="entry name" value="ENR_SDR"/>
    <property type="match status" value="1"/>
</dbReference>
<keyword evidence="7" id="KW-0443">Lipid metabolism</keyword>
<comment type="catalytic activity">
    <reaction evidence="9">
        <text>a 2,3-saturated acyl-[ACP] + NAD(+) = a (2E)-enoyl-[ACP] + NADH + H(+)</text>
        <dbReference type="Rhea" id="RHEA:10240"/>
        <dbReference type="Rhea" id="RHEA-COMP:9925"/>
        <dbReference type="Rhea" id="RHEA-COMP:9926"/>
        <dbReference type="ChEBI" id="CHEBI:15378"/>
        <dbReference type="ChEBI" id="CHEBI:57540"/>
        <dbReference type="ChEBI" id="CHEBI:57945"/>
        <dbReference type="ChEBI" id="CHEBI:78784"/>
        <dbReference type="ChEBI" id="CHEBI:78785"/>
        <dbReference type="EC" id="1.3.1.9"/>
    </reaction>
</comment>
<comment type="similarity">
    <text evidence="2 9">Belongs to the short-chain dehydrogenases/reductases (SDR) family. FabI subfamily.</text>
</comment>
<evidence type="ECO:0000256" key="3">
    <source>
        <dbReference type="ARBA" id="ARBA00022516"/>
    </source>
</evidence>
<evidence type="ECO:0000256" key="9">
    <source>
        <dbReference type="PIRNR" id="PIRNR000094"/>
    </source>
</evidence>
<feature type="binding site" evidence="12">
    <location>
        <position position="92"/>
    </location>
    <ligand>
        <name>NAD(+)</name>
        <dbReference type="ChEBI" id="CHEBI:57540"/>
    </ligand>
</feature>
<evidence type="ECO:0000256" key="6">
    <source>
        <dbReference type="ARBA" id="ARBA00023027"/>
    </source>
</evidence>
<keyword evidence="4" id="KW-0276">Fatty acid metabolism</keyword>
<dbReference type="PIRSF" id="PIRSF000094">
    <property type="entry name" value="Enoyl-ACP_rdct"/>
    <property type="match status" value="1"/>
</dbReference>
<proteinExistence type="inferred from homology"/>
<feature type="binding site" evidence="12">
    <location>
        <position position="13"/>
    </location>
    <ligand>
        <name>NAD(+)</name>
        <dbReference type="ChEBI" id="CHEBI:57540"/>
    </ligand>
</feature>
<comment type="caution">
    <text evidence="13">The sequence shown here is derived from an EMBL/GenBank/DDBJ whole genome shotgun (WGS) entry which is preliminary data.</text>
</comment>
<sequence>MPLLHGKKVVIFGVANEKSIAWAIARAFHEQGAELAITYANEAIEKRVRPLAESLNAAAVLPCNVTSDDDIQAVFTELGKRWDGIDIIVHAVAFANKEELKGTIVNTTREGFATAMDISVYSLLGILKAAQPMMQGRNAAALTLTYHGAVKVFPSYNVMGVAKAALEASVRYLSEALGPEGIRVNAISAGPIRTLAASGVNGFIHILNHVESKAPMRRTITQEDVARSAVYLCSELASGVTGEIHYVDGGYNVIGL</sequence>
<dbReference type="Pfam" id="PF13561">
    <property type="entry name" value="adh_short_C2"/>
    <property type="match status" value="1"/>
</dbReference>
<gene>
    <name evidence="13" type="ORF">F6V25_06015</name>
</gene>
<dbReference type="InterPro" id="IPR014358">
    <property type="entry name" value="Enoyl-ACP_Rdtase_NADH"/>
</dbReference>
<dbReference type="InterPro" id="IPR002347">
    <property type="entry name" value="SDR_fam"/>
</dbReference>
<evidence type="ECO:0000313" key="13">
    <source>
        <dbReference type="EMBL" id="KAB0666029.1"/>
    </source>
</evidence>
<feature type="binding site" evidence="12">
    <location>
        <begin position="192"/>
        <end position="196"/>
    </location>
    <ligand>
        <name>NAD(+)</name>
        <dbReference type="ChEBI" id="CHEBI:57540"/>
    </ligand>
</feature>
<dbReference type="FunFam" id="3.40.50.720:FF:000054">
    <property type="entry name" value="Enoyl-[acyl-carrier-protein] reductase [NADH]"/>
    <property type="match status" value="1"/>
</dbReference>
<evidence type="ECO:0000256" key="11">
    <source>
        <dbReference type="PIRSR" id="PIRSR000094-2"/>
    </source>
</evidence>
<evidence type="ECO:0000256" key="4">
    <source>
        <dbReference type="ARBA" id="ARBA00022832"/>
    </source>
</evidence>
<keyword evidence="8 9" id="KW-0275">Fatty acid biosynthesis</keyword>
<dbReference type="AlphaFoldDB" id="A0A7J4ZS33"/>
<dbReference type="SUPFAM" id="SSF51735">
    <property type="entry name" value="NAD(P)-binding Rossmann-fold domains"/>
    <property type="match status" value="1"/>
</dbReference>
<accession>A0A7J4ZS33</accession>
<name>A0A7J4ZS33_9BACT</name>
<dbReference type="PANTHER" id="PTHR43159:SF2">
    <property type="entry name" value="ENOYL-[ACYL-CARRIER-PROTEIN] REDUCTASE [NADH], CHLOROPLASTIC"/>
    <property type="match status" value="1"/>
</dbReference>
<keyword evidence="14" id="KW-1185">Reference proteome</keyword>
<dbReference type="EMBL" id="VZQZ01000003">
    <property type="protein sequence ID" value="KAB0666029.1"/>
    <property type="molecule type" value="Genomic_DNA"/>
</dbReference>
<protein>
    <recommendedName>
        <fullName evidence="9">Enoyl-[acyl-carrier-protein] reductase [NADH]</fullName>
        <ecNumber evidence="9">1.3.1.9</ecNumber>
    </recommendedName>
</protein>
<evidence type="ECO:0000256" key="8">
    <source>
        <dbReference type="ARBA" id="ARBA00023160"/>
    </source>
</evidence>
<evidence type="ECO:0000256" key="5">
    <source>
        <dbReference type="ARBA" id="ARBA00023002"/>
    </source>
</evidence>
<dbReference type="Gene3D" id="3.40.50.720">
    <property type="entry name" value="NAD(P)-binding Rossmann-like Domain"/>
    <property type="match status" value="1"/>
</dbReference>
<keyword evidence="3 9" id="KW-0444">Lipid biosynthesis</keyword>
<dbReference type="Proteomes" id="UP000420562">
    <property type="component" value="Unassembled WGS sequence"/>
</dbReference>
<feature type="binding site" evidence="12">
    <location>
        <begin position="19"/>
        <end position="20"/>
    </location>
    <ligand>
        <name>NAD(+)</name>
        <dbReference type="ChEBI" id="CHEBI:57540"/>
    </ligand>
</feature>
<dbReference type="GO" id="GO:0004318">
    <property type="term" value="F:enoyl-[acyl-carrier-protein] reductase (NADH) activity"/>
    <property type="evidence" value="ECO:0007669"/>
    <property type="project" value="UniProtKB-EC"/>
</dbReference>
<dbReference type="FunFam" id="1.10.8.400:FF:000001">
    <property type="entry name" value="Enoyl-[acyl-carrier-protein] reductase [NADH]"/>
    <property type="match status" value="1"/>
</dbReference>
<dbReference type="PANTHER" id="PTHR43159">
    <property type="entry name" value="ENOYL-[ACYL-CARRIER-PROTEIN] REDUCTASE"/>
    <property type="match status" value="1"/>
</dbReference>
<feature type="active site" description="Proton acceptor" evidence="10">
    <location>
        <position position="146"/>
    </location>
</feature>
<reference evidence="13 14" key="1">
    <citation type="submission" date="2019-09" db="EMBL/GenBank/DDBJ databases">
        <title>Geobacter sp. Red96, a novel strain isolated from paddy soil.</title>
        <authorList>
            <person name="Xu Z."/>
            <person name="Masuda Y."/>
            <person name="Itoh H."/>
            <person name="Senoo K."/>
        </authorList>
    </citation>
    <scope>NUCLEOTIDE SEQUENCE [LARGE SCALE GENOMIC DNA]</scope>
    <source>
        <strain evidence="13 14">Red96</strain>
    </source>
</reference>
<keyword evidence="5 9" id="KW-0560">Oxidoreductase</keyword>
<dbReference type="Gene3D" id="1.10.8.400">
    <property type="entry name" value="Enoyl acyl carrier protein reductase"/>
    <property type="match status" value="1"/>
</dbReference>
<evidence type="ECO:0000256" key="10">
    <source>
        <dbReference type="PIRSR" id="PIRSR000094-1"/>
    </source>
</evidence>
<feature type="active site" description="Proton acceptor" evidence="10">
    <location>
        <position position="156"/>
    </location>
</feature>
<dbReference type="InterPro" id="IPR036291">
    <property type="entry name" value="NAD(P)-bd_dom_sf"/>
</dbReference>
<dbReference type="PRINTS" id="PR00081">
    <property type="entry name" value="GDHRDH"/>
</dbReference>
<dbReference type="EC" id="1.3.1.9" evidence="9"/>
<dbReference type="UniPathway" id="UPA00094"/>
<feature type="binding site" evidence="11">
    <location>
        <position position="95"/>
    </location>
    <ligand>
        <name>substrate</name>
    </ligand>
</feature>
<evidence type="ECO:0000256" key="12">
    <source>
        <dbReference type="PIRSR" id="PIRSR000094-3"/>
    </source>
</evidence>
<evidence type="ECO:0000256" key="2">
    <source>
        <dbReference type="ARBA" id="ARBA00009233"/>
    </source>
</evidence>
<comment type="pathway">
    <text evidence="1">Lipid metabolism; fatty acid biosynthesis.</text>
</comment>
<dbReference type="RefSeq" id="WP_151127717.1">
    <property type="nucleotide sequence ID" value="NZ_VZQZ01000003.1"/>
</dbReference>
<evidence type="ECO:0000256" key="1">
    <source>
        <dbReference type="ARBA" id="ARBA00005194"/>
    </source>
</evidence>
<evidence type="ECO:0000313" key="14">
    <source>
        <dbReference type="Proteomes" id="UP000420562"/>
    </source>
</evidence>
<feature type="binding site" evidence="12">
    <location>
        <position position="163"/>
    </location>
    <ligand>
        <name>NAD(+)</name>
        <dbReference type="ChEBI" id="CHEBI:57540"/>
    </ligand>
</feature>
<organism evidence="13 14">
    <name type="scientific">Oryzomonas japonica</name>
    <dbReference type="NCBI Taxonomy" id="2603858"/>
    <lineage>
        <taxon>Bacteria</taxon>
        <taxon>Pseudomonadati</taxon>
        <taxon>Thermodesulfobacteriota</taxon>
        <taxon>Desulfuromonadia</taxon>
        <taxon>Geobacterales</taxon>
        <taxon>Geobacteraceae</taxon>
        <taxon>Oryzomonas</taxon>
    </lineage>
</organism>
<keyword evidence="6 9" id="KW-0520">NAD</keyword>
<dbReference type="GO" id="GO:0006633">
    <property type="term" value="P:fatty acid biosynthetic process"/>
    <property type="evidence" value="ECO:0007669"/>
    <property type="project" value="UniProtKB-UniPathway"/>
</dbReference>
<evidence type="ECO:0000256" key="7">
    <source>
        <dbReference type="ARBA" id="ARBA00023098"/>
    </source>
</evidence>